<feature type="signal peptide" evidence="2">
    <location>
        <begin position="1"/>
        <end position="21"/>
    </location>
</feature>
<gene>
    <name evidence="3" type="ORF">BV898_05972</name>
</gene>
<keyword evidence="4" id="KW-1185">Reference proteome</keyword>
<name>A0A1W0WXN3_HYPEX</name>
<organism evidence="3 4">
    <name type="scientific">Hypsibius exemplaris</name>
    <name type="common">Freshwater tardigrade</name>
    <dbReference type="NCBI Taxonomy" id="2072580"/>
    <lineage>
        <taxon>Eukaryota</taxon>
        <taxon>Metazoa</taxon>
        <taxon>Ecdysozoa</taxon>
        <taxon>Tardigrada</taxon>
        <taxon>Eutardigrada</taxon>
        <taxon>Parachela</taxon>
        <taxon>Hypsibioidea</taxon>
        <taxon>Hypsibiidae</taxon>
        <taxon>Hypsibius</taxon>
    </lineage>
</organism>
<evidence type="ECO:0000256" key="2">
    <source>
        <dbReference type="SAM" id="SignalP"/>
    </source>
</evidence>
<protein>
    <submittedName>
        <fullName evidence="3">Uncharacterized protein</fullName>
    </submittedName>
</protein>
<proteinExistence type="predicted"/>
<keyword evidence="1" id="KW-0812">Transmembrane</keyword>
<dbReference type="AlphaFoldDB" id="A0A1W0WXN3"/>
<keyword evidence="1" id="KW-0472">Membrane</keyword>
<feature type="transmembrane region" description="Helical" evidence="1">
    <location>
        <begin position="100"/>
        <end position="122"/>
    </location>
</feature>
<feature type="transmembrane region" description="Helical" evidence="1">
    <location>
        <begin position="218"/>
        <end position="238"/>
    </location>
</feature>
<comment type="caution">
    <text evidence="3">The sequence shown here is derived from an EMBL/GenBank/DDBJ whole genome shotgun (WGS) entry which is preliminary data.</text>
</comment>
<keyword evidence="1" id="KW-1133">Transmembrane helix</keyword>
<keyword evidence="2" id="KW-0732">Signal</keyword>
<sequence length="248" mass="28262">MIHYTIQGLFAYINVFLLACSDEITRQQAEFLDVYQQELGSGEIIAHQAQVSILFKPGVAIASKKISSEVYLEKVKLWLEYNEELKNTFDQVQKTFSWKLLFDTATLCLGLFMQLAYISTWLLKPTTDLSTVGIVVNLIRHIVYLVTYLLCGWIVLYRPLSLYKMHHNRSDVMGKILAERRRSSCEEPSNEEILLSMMVMKKTDDGGLVYKAGTILPLGPKVVCTISAAVFAFGWFVIQRSLDFKAKL</sequence>
<dbReference type="EMBL" id="MTYJ01000034">
    <property type="protein sequence ID" value="OQV19967.1"/>
    <property type="molecule type" value="Genomic_DNA"/>
</dbReference>
<dbReference type="Proteomes" id="UP000192578">
    <property type="component" value="Unassembled WGS sequence"/>
</dbReference>
<reference evidence="4" key="1">
    <citation type="submission" date="2017-01" db="EMBL/GenBank/DDBJ databases">
        <title>Comparative genomics of anhydrobiosis in the tardigrade Hypsibius dujardini.</title>
        <authorList>
            <person name="Yoshida Y."/>
            <person name="Koutsovoulos G."/>
            <person name="Laetsch D."/>
            <person name="Stevens L."/>
            <person name="Kumar S."/>
            <person name="Horikawa D."/>
            <person name="Ishino K."/>
            <person name="Komine S."/>
            <person name="Tomita M."/>
            <person name="Blaxter M."/>
            <person name="Arakawa K."/>
        </authorList>
    </citation>
    <scope>NUCLEOTIDE SEQUENCE [LARGE SCALE GENOMIC DNA]</scope>
    <source>
        <strain evidence="4">Z151</strain>
    </source>
</reference>
<evidence type="ECO:0000313" key="3">
    <source>
        <dbReference type="EMBL" id="OQV19967.1"/>
    </source>
</evidence>
<accession>A0A1W0WXN3</accession>
<feature type="chain" id="PRO_5013094080" evidence="2">
    <location>
        <begin position="22"/>
        <end position="248"/>
    </location>
</feature>
<evidence type="ECO:0000256" key="1">
    <source>
        <dbReference type="SAM" id="Phobius"/>
    </source>
</evidence>
<feature type="transmembrane region" description="Helical" evidence="1">
    <location>
        <begin position="142"/>
        <end position="160"/>
    </location>
</feature>
<evidence type="ECO:0000313" key="4">
    <source>
        <dbReference type="Proteomes" id="UP000192578"/>
    </source>
</evidence>